<proteinExistence type="predicted"/>
<protein>
    <submittedName>
        <fullName evidence="2">Uncharacterized protein</fullName>
    </submittedName>
</protein>
<organism evidence="2 3">
    <name type="scientific">Puccinia graminis f. sp. tritici</name>
    <dbReference type="NCBI Taxonomy" id="56615"/>
    <lineage>
        <taxon>Eukaryota</taxon>
        <taxon>Fungi</taxon>
        <taxon>Dikarya</taxon>
        <taxon>Basidiomycota</taxon>
        <taxon>Pucciniomycotina</taxon>
        <taxon>Pucciniomycetes</taxon>
        <taxon>Pucciniales</taxon>
        <taxon>Pucciniaceae</taxon>
        <taxon>Puccinia</taxon>
    </lineage>
</organism>
<evidence type="ECO:0000313" key="2">
    <source>
        <dbReference type="EMBL" id="KAA1129393.1"/>
    </source>
</evidence>
<feature type="region of interest" description="Disordered" evidence="1">
    <location>
        <begin position="1"/>
        <end position="21"/>
    </location>
</feature>
<evidence type="ECO:0000256" key="1">
    <source>
        <dbReference type="SAM" id="MobiDB-lite"/>
    </source>
</evidence>
<sequence length="99" mass="11098">MSSSSSIEHQDPRSGTPPYPYVDGNQTWKRMSFLTVSSFGTQFLWSTEMSQASPYLLSLGISKSQVALVLMAGPLSGKQKKIYPMINESLYDQRKVIIF</sequence>
<dbReference type="AlphaFoldDB" id="A0A5B0RX27"/>
<comment type="caution">
    <text evidence="2">The sequence shown here is derived from an EMBL/GenBank/DDBJ whole genome shotgun (WGS) entry which is preliminary data.</text>
</comment>
<accession>A0A5B0RX27</accession>
<evidence type="ECO:0000313" key="3">
    <source>
        <dbReference type="Proteomes" id="UP000325313"/>
    </source>
</evidence>
<dbReference type="EMBL" id="VDEP01000137">
    <property type="protein sequence ID" value="KAA1129393.1"/>
    <property type="molecule type" value="Genomic_DNA"/>
</dbReference>
<name>A0A5B0RX27_PUCGR</name>
<dbReference type="Proteomes" id="UP000325313">
    <property type="component" value="Unassembled WGS sequence"/>
</dbReference>
<reference evidence="2 3" key="1">
    <citation type="submission" date="2019-05" db="EMBL/GenBank/DDBJ databases">
        <title>Emergence of the Ug99 lineage of the wheat stem rust pathogen through somatic hybridization.</title>
        <authorList>
            <person name="Li F."/>
            <person name="Upadhyaya N.M."/>
            <person name="Sperschneider J."/>
            <person name="Matny O."/>
            <person name="Nguyen-Phuc H."/>
            <person name="Mago R."/>
            <person name="Raley C."/>
            <person name="Miller M.E."/>
            <person name="Silverstein K.A.T."/>
            <person name="Henningsen E."/>
            <person name="Hirsch C.D."/>
            <person name="Visser B."/>
            <person name="Pretorius Z.A."/>
            <person name="Steffenson B.J."/>
            <person name="Schwessinger B."/>
            <person name="Dodds P.N."/>
            <person name="Figueroa M."/>
        </authorList>
    </citation>
    <scope>NUCLEOTIDE SEQUENCE [LARGE SCALE GENOMIC DNA]</scope>
    <source>
        <strain evidence="2 3">Ug99</strain>
    </source>
</reference>
<gene>
    <name evidence="2" type="ORF">PGTUg99_031866</name>
</gene>